<comment type="caution">
    <text evidence="3">The sequence shown here is derived from an EMBL/GenBank/DDBJ whole genome shotgun (WGS) entry which is preliminary data.</text>
</comment>
<evidence type="ECO:0000259" key="2">
    <source>
        <dbReference type="Pfam" id="PF13400"/>
    </source>
</evidence>
<feature type="domain" description="Putative Flp pilus-assembly TadG-like N-terminal" evidence="2">
    <location>
        <begin position="26"/>
        <end position="72"/>
    </location>
</feature>
<name>A0A3M2VPY3_PSESI</name>
<dbReference type="Pfam" id="PF13400">
    <property type="entry name" value="Tad"/>
    <property type="match status" value="1"/>
</dbReference>
<evidence type="ECO:0000313" key="4">
    <source>
        <dbReference type="Proteomes" id="UP000280292"/>
    </source>
</evidence>
<accession>A0A3M2VPY3</accession>
<protein>
    <submittedName>
        <fullName evidence="3">Putative trans membrane protein</fullName>
    </submittedName>
</protein>
<keyword evidence="1" id="KW-0472">Membrane</keyword>
<dbReference type="AlphaFoldDB" id="A0A3M2VPY3"/>
<reference evidence="3 4" key="1">
    <citation type="submission" date="2018-08" db="EMBL/GenBank/DDBJ databases">
        <title>Recombination of ecologically and evolutionarily significant loci maintains genetic cohesion in the Pseudomonas syringae species complex.</title>
        <authorList>
            <person name="Dillon M."/>
            <person name="Thakur S."/>
            <person name="Almeida R.N.D."/>
            <person name="Weir B.S."/>
            <person name="Guttman D.S."/>
        </authorList>
    </citation>
    <scope>NUCLEOTIDE SEQUENCE [LARGE SCALE GENOMIC DNA]</scope>
    <source>
        <strain evidence="3 4">ICMP 3883</strain>
    </source>
</reference>
<feature type="transmembrane region" description="Helical" evidence="1">
    <location>
        <begin position="27"/>
        <end position="47"/>
    </location>
</feature>
<sequence>MSDGVVEGVLMSALNRYTAMPARQRGAIGLIAALTLGLALLCALVVVDSGRLYLEKRSLQRVADIAALEAAGRRGACSGAASAPDFANQSAIRNGFTPNTDGRTLVTRCGTLTVGALSQRVFVADSTQALAIQVVASHPVPRSIAAGIGAAFDKSPSPANVTLSATAVAASAAPLAALTIRSATVTVDSTRAAILNPIIGSLLGGTLNLSVANWQGLASTDLSLLSYLNRLKTDLNLTAVGYSDVLNTSVSVSQLIQSAINVLDPSAALGGTATIAGLQALKFAAGSTTVLLGDLLSIQGSSDIAALNTNLRLLDLVQGLAQLANDKTGISTAAQINVGTLAQVTTRIQVVEPPQLSAIGDPSKIDPLNPKTGANRIYVRTAQMRALVSINLPVLGTITSLANTAGSVVGSLTPILNSALSLNIAGVLGSTTCALGLTSCMVTDIKFLTSGTAGPRIDLSLSLASADTYVTGFTCTSNTNKTLSVKTDAALLSAKVGLINDGFPASTDPTAVTTTPLPVLDIGTMTCQKILGLLGNCTARTPFGGGGIGLTFDTVSQSPLGSSTIVSTTFSSPNLPEINSAPYFLTGVADTKPSTLLNGTVSSVKVNVYKPATSNVLGNVITGTAVTLNSLTVALDAIVESTLTNLLTTVVDPLFESLGLTLGATDVGANLSCNIGQAMLII</sequence>
<dbReference type="InterPro" id="IPR028087">
    <property type="entry name" value="Tad_N"/>
</dbReference>
<dbReference type="EMBL" id="RBNR01000262">
    <property type="protein sequence ID" value="RML41329.1"/>
    <property type="molecule type" value="Genomic_DNA"/>
</dbReference>
<gene>
    <name evidence="3" type="ORF">ALQ95_100913</name>
</gene>
<organism evidence="3 4">
    <name type="scientific">Pseudomonas syringae pv. ribicola</name>
    <dbReference type="NCBI Taxonomy" id="55398"/>
    <lineage>
        <taxon>Bacteria</taxon>
        <taxon>Pseudomonadati</taxon>
        <taxon>Pseudomonadota</taxon>
        <taxon>Gammaproteobacteria</taxon>
        <taxon>Pseudomonadales</taxon>
        <taxon>Pseudomonadaceae</taxon>
        <taxon>Pseudomonas</taxon>
    </lineage>
</organism>
<proteinExistence type="predicted"/>
<evidence type="ECO:0000256" key="1">
    <source>
        <dbReference type="SAM" id="Phobius"/>
    </source>
</evidence>
<keyword evidence="1" id="KW-0812">Transmembrane</keyword>
<evidence type="ECO:0000313" key="3">
    <source>
        <dbReference type="EMBL" id="RML41329.1"/>
    </source>
</evidence>
<keyword evidence="1" id="KW-1133">Transmembrane helix</keyword>
<dbReference type="Proteomes" id="UP000280292">
    <property type="component" value="Unassembled WGS sequence"/>
</dbReference>